<dbReference type="RefSeq" id="WP_218417843.1">
    <property type="nucleotide sequence ID" value="NZ_JAAZTS010000002.1"/>
</dbReference>
<dbReference type="Proteomes" id="UP000698924">
    <property type="component" value="Unassembled WGS sequence"/>
</dbReference>
<dbReference type="PROSITE" id="PS51257">
    <property type="entry name" value="PROKAR_LIPOPROTEIN"/>
    <property type="match status" value="1"/>
</dbReference>
<sequence>MKMILLILIVIVLSMSGCTHKSDIRNTKWQSIDSLNMIEFRDSTCLFVDISKYTGNKDSIWAKYTNVQDTITLIPLQEHITFNTRFLVTDSGLVNLKKHIVVAKEIK</sequence>
<comment type="caution">
    <text evidence="1">The sequence shown here is derived from an EMBL/GenBank/DDBJ whole genome shotgun (WGS) entry which is preliminary data.</text>
</comment>
<evidence type="ECO:0000313" key="2">
    <source>
        <dbReference type="Proteomes" id="UP000698924"/>
    </source>
</evidence>
<organism evidence="1 2">
    <name type="scientific">Caecibacteroides pullorum</name>
    <dbReference type="NCBI Taxonomy" id="2725562"/>
    <lineage>
        <taxon>Bacteria</taxon>
        <taxon>Pseudomonadati</taxon>
        <taxon>Bacteroidota</taxon>
        <taxon>Bacteroidia</taxon>
        <taxon>Bacteroidales</taxon>
        <taxon>Bacteroidaceae</taxon>
        <taxon>Caecibacteroides</taxon>
    </lineage>
</organism>
<dbReference type="EMBL" id="JACJMO010000002">
    <property type="protein sequence ID" value="MBM6856499.1"/>
    <property type="molecule type" value="Genomic_DNA"/>
</dbReference>
<keyword evidence="2" id="KW-1185">Reference proteome</keyword>
<proteinExistence type="predicted"/>
<evidence type="ECO:0000313" key="1">
    <source>
        <dbReference type="EMBL" id="MBM6856499.1"/>
    </source>
</evidence>
<name>A0AA40ZRH3_9BACT</name>
<evidence type="ECO:0008006" key="3">
    <source>
        <dbReference type="Google" id="ProtNLM"/>
    </source>
</evidence>
<accession>A0AA40ZRH3</accession>
<protein>
    <recommendedName>
        <fullName evidence="3">Lipoprotein</fullName>
    </recommendedName>
</protein>
<gene>
    <name evidence="1" type="ORF">H6D15_02585</name>
</gene>
<reference evidence="1 2" key="1">
    <citation type="journal article" date="2021" name="Sci. Rep.">
        <title>The distribution of antibiotic resistance genes in chicken gut microbiota commensals.</title>
        <authorList>
            <person name="Juricova H."/>
            <person name="Matiasovicova J."/>
            <person name="Kubasova T."/>
            <person name="Cejkova D."/>
            <person name="Rychlik I."/>
        </authorList>
    </citation>
    <scope>NUCLEOTIDE SEQUENCE [LARGE SCALE GENOMIC DNA]</scope>
    <source>
        <strain evidence="1 2">An421</strain>
    </source>
</reference>
<dbReference type="AlphaFoldDB" id="A0AA40ZRH3"/>